<proteinExistence type="predicted"/>
<dbReference type="Proteomes" id="UP000003835">
    <property type="component" value="Unassembled WGS sequence"/>
</dbReference>
<dbReference type="AlphaFoldDB" id="B4VJK2"/>
<evidence type="ECO:0000313" key="1">
    <source>
        <dbReference type="EMBL" id="EDX78010.1"/>
    </source>
</evidence>
<sequence length="38" mass="4303">MKRAASRNYTVTNMLLISSRIKVNGTLINFCKSTRSLN</sequence>
<accession>B4VJK2</accession>
<evidence type="ECO:0000313" key="2">
    <source>
        <dbReference type="Proteomes" id="UP000003835"/>
    </source>
</evidence>
<protein>
    <submittedName>
        <fullName evidence="1">Uncharacterized protein</fullName>
    </submittedName>
</protein>
<keyword evidence="2" id="KW-1185">Reference proteome</keyword>
<gene>
    <name evidence="1" type="ORF">MC7420_7748</name>
</gene>
<dbReference type="HOGENOM" id="CLU_3326768_0_0_3"/>
<name>B4VJK2_9CYAN</name>
<dbReference type="EMBL" id="DS989842">
    <property type="protein sequence ID" value="EDX78010.1"/>
    <property type="molecule type" value="Genomic_DNA"/>
</dbReference>
<reference evidence="1 2" key="1">
    <citation type="submission" date="2008-07" db="EMBL/GenBank/DDBJ databases">
        <authorList>
            <person name="Tandeau de Marsac N."/>
            <person name="Ferriera S."/>
            <person name="Johnson J."/>
            <person name="Kravitz S."/>
            <person name="Beeson K."/>
            <person name="Sutton G."/>
            <person name="Rogers Y.-H."/>
            <person name="Friedman R."/>
            <person name="Frazier M."/>
            <person name="Venter J.C."/>
        </authorList>
    </citation>
    <scope>NUCLEOTIDE SEQUENCE [LARGE SCALE GENOMIC DNA]</scope>
    <source>
        <strain evidence="1 2">PCC 7420</strain>
    </source>
</reference>
<organism evidence="1 2">
    <name type="scientific">Coleofasciculus chthonoplastes PCC 7420</name>
    <dbReference type="NCBI Taxonomy" id="118168"/>
    <lineage>
        <taxon>Bacteria</taxon>
        <taxon>Bacillati</taxon>
        <taxon>Cyanobacteriota</taxon>
        <taxon>Cyanophyceae</taxon>
        <taxon>Coleofasciculales</taxon>
        <taxon>Coleofasciculaceae</taxon>
        <taxon>Coleofasciculus</taxon>
    </lineage>
</organism>